<dbReference type="AlphaFoldDB" id="I8AMC6"/>
<dbReference type="Pfam" id="PF13456">
    <property type="entry name" value="RVT_3"/>
    <property type="match status" value="1"/>
</dbReference>
<protein>
    <recommendedName>
        <fullName evidence="1">RNase H type-1 domain-containing protein</fullName>
    </recommendedName>
</protein>
<dbReference type="NCBIfam" id="NF005822">
    <property type="entry name" value="PRK07708.1"/>
    <property type="match status" value="1"/>
</dbReference>
<dbReference type="OrthoDB" id="2680098at2"/>
<keyword evidence="3" id="KW-1185">Reference proteome</keyword>
<dbReference type="CDD" id="cd09279">
    <property type="entry name" value="RNase_HI_like"/>
    <property type="match status" value="1"/>
</dbReference>
<dbReference type="InterPro" id="IPR002156">
    <property type="entry name" value="RNaseH_domain"/>
</dbReference>
<dbReference type="EMBL" id="AKKV01000020">
    <property type="protein sequence ID" value="EIT86829.1"/>
    <property type="molecule type" value="Genomic_DNA"/>
</dbReference>
<dbReference type="PROSITE" id="PS50879">
    <property type="entry name" value="RNASE_H_1"/>
    <property type="match status" value="1"/>
</dbReference>
<sequence length="220" mass="25613">MNVRLEWRYKLPKRSEGIAMVSEDLSIEEALLLILDLEKSGRLSTLSIVDERGVYWSKKELKKRIEIEKTAISEVTIYFDGGFDLQDRHAGQGAVVYYKQNGSNFRVRVNEEDRELQSNNESEYAALWLAVRELEKLEIASQRISCRGDSMVVIRQMSGEWPCYEERLERWMERIEQKLHKLGLSVNYELIDRKENKEADELATKAMKGSIVHAKKEIIA</sequence>
<dbReference type="PANTHER" id="PTHR46387">
    <property type="entry name" value="POLYNUCLEOTIDYL TRANSFERASE, RIBONUCLEASE H-LIKE SUPERFAMILY PROTEIN"/>
    <property type="match status" value="1"/>
</dbReference>
<gene>
    <name evidence="2" type="ORF">A374_04624</name>
</gene>
<name>I8AMC6_9BACL</name>
<organism evidence="2 3">
    <name type="scientific">Fictibacillus macauensis ZFHKF-1</name>
    <dbReference type="NCBI Taxonomy" id="1196324"/>
    <lineage>
        <taxon>Bacteria</taxon>
        <taxon>Bacillati</taxon>
        <taxon>Bacillota</taxon>
        <taxon>Bacilli</taxon>
        <taxon>Bacillales</taxon>
        <taxon>Fictibacillaceae</taxon>
        <taxon>Fictibacillus</taxon>
    </lineage>
</organism>
<dbReference type="InterPro" id="IPR036397">
    <property type="entry name" value="RNaseH_sf"/>
</dbReference>
<dbReference type="InterPro" id="IPR012337">
    <property type="entry name" value="RNaseH-like_sf"/>
</dbReference>
<accession>I8AMC6</accession>
<dbReference type="PANTHER" id="PTHR46387:SF2">
    <property type="entry name" value="RIBONUCLEASE HI"/>
    <property type="match status" value="1"/>
</dbReference>
<proteinExistence type="predicted"/>
<reference evidence="2 3" key="1">
    <citation type="journal article" date="2012" name="J. Bacteriol.">
        <title>Genome of Bacillus macauensis ZFHKF-1, a Long-Chain-Forming Bacterium.</title>
        <authorList>
            <person name="Cai L."/>
            <person name="Zhang T."/>
        </authorList>
    </citation>
    <scope>NUCLEOTIDE SEQUENCE [LARGE SCALE GENOMIC DNA]</scope>
    <source>
        <strain evidence="2 3">ZFHKF-1</strain>
    </source>
</reference>
<dbReference type="Gene3D" id="3.30.420.10">
    <property type="entry name" value="Ribonuclease H-like superfamily/Ribonuclease H"/>
    <property type="match status" value="1"/>
</dbReference>
<dbReference type="RefSeq" id="WP_007201024.1">
    <property type="nucleotide sequence ID" value="NZ_AKKV01000020.1"/>
</dbReference>
<dbReference type="STRING" id="1196324.A374_04624"/>
<dbReference type="Proteomes" id="UP000004080">
    <property type="component" value="Unassembled WGS sequence"/>
</dbReference>
<dbReference type="eggNOG" id="COG0328">
    <property type="taxonomic scope" value="Bacteria"/>
</dbReference>
<feature type="domain" description="RNase H type-1" evidence="1">
    <location>
        <begin position="71"/>
        <end position="208"/>
    </location>
</feature>
<evidence type="ECO:0000259" key="1">
    <source>
        <dbReference type="PROSITE" id="PS50879"/>
    </source>
</evidence>
<dbReference type="GO" id="GO:0003676">
    <property type="term" value="F:nucleic acid binding"/>
    <property type="evidence" value="ECO:0007669"/>
    <property type="project" value="InterPro"/>
</dbReference>
<comment type="caution">
    <text evidence="2">The sequence shown here is derived from an EMBL/GenBank/DDBJ whole genome shotgun (WGS) entry which is preliminary data.</text>
</comment>
<evidence type="ECO:0000313" key="3">
    <source>
        <dbReference type="Proteomes" id="UP000004080"/>
    </source>
</evidence>
<evidence type="ECO:0000313" key="2">
    <source>
        <dbReference type="EMBL" id="EIT86829.1"/>
    </source>
</evidence>
<dbReference type="PATRIC" id="fig|1196324.3.peg.940"/>
<dbReference type="SUPFAM" id="SSF53098">
    <property type="entry name" value="Ribonuclease H-like"/>
    <property type="match status" value="1"/>
</dbReference>
<dbReference type="GO" id="GO:0004523">
    <property type="term" value="F:RNA-DNA hybrid ribonuclease activity"/>
    <property type="evidence" value="ECO:0007669"/>
    <property type="project" value="InterPro"/>
</dbReference>